<reference evidence="3" key="1">
    <citation type="submission" date="2025-08" db="UniProtKB">
        <authorList>
            <consortium name="RefSeq"/>
        </authorList>
    </citation>
    <scope>IDENTIFICATION</scope>
</reference>
<dbReference type="RefSeq" id="XP_010278100.1">
    <property type="nucleotide sequence ID" value="XM_010279798.2"/>
</dbReference>
<dbReference type="GeneID" id="104612402"/>
<evidence type="ECO:0000313" key="2">
    <source>
        <dbReference type="Proteomes" id="UP000189703"/>
    </source>
</evidence>
<dbReference type="InParanoid" id="A0A1U8BDU2"/>
<accession>A0A1U8BDU2</accession>
<evidence type="ECO:0000256" key="1">
    <source>
        <dbReference type="SAM" id="MobiDB-lite"/>
    </source>
</evidence>
<sequence length="455" mass="49731">MSKLSKNFKLIGEKVGRFSFADVAKRRGGSVNYKGRMGDSEPNQVRPGSFLKVLAGPRDCLSDHVGRGLSRVTLDRKNGLASSPPKPVRAGFDQTLKIGSRRQLWWSARSEEVLQGAEHSVSGWRTPRSAQASAFAGKEAVFDRVACGVEGVDEEDESVGSTSLDSVREEIWKLEEVEDTLYLGLLFSEEAGNEVLGEKPLTVGEEEVKLADCKQVRGEGNLLSKTEAPLPNQFARQDVCKEGIEASQWQNRNASARNKQLGTESSPCDLQQRGNLSAQFHLEGLGHTHKPIQGVPDSTLKPCNPPWLQQKSGICVHSFCVTNDCLLSAVPDSIPIPEDEARGGVEETKERSRSGEGRGKGEGAEEGRDRDTRLWEIFRRFVDELGENNTQKERAEVLISGVGGGEEINEDGGSEGREVTKVDGEDTVADFVRKLGCKLKDPNDLKFILEKKGGG</sequence>
<dbReference type="Proteomes" id="UP000189703">
    <property type="component" value="Unplaced"/>
</dbReference>
<feature type="region of interest" description="Disordered" evidence="1">
    <location>
        <begin position="336"/>
        <end position="369"/>
    </location>
</feature>
<gene>
    <name evidence="3" type="primary">LOC104612402</name>
</gene>
<dbReference type="AlphaFoldDB" id="A0A1U8BDU2"/>
<protein>
    <submittedName>
        <fullName evidence="3">Uncharacterized protein LOC104612402</fullName>
    </submittedName>
</protein>
<keyword evidence="2" id="KW-1185">Reference proteome</keyword>
<name>A0A1U8BDU2_NELNU</name>
<organism evidence="2 3">
    <name type="scientific">Nelumbo nucifera</name>
    <name type="common">Sacred lotus</name>
    <dbReference type="NCBI Taxonomy" id="4432"/>
    <lineage>
        <taxon>Eukaryota</taxon>
        <taxon>Viridiplantae</taxon>
        <taxon>Streptophyta</taxon>
        <taxon>Embryophyta</taxon>
        <taxon>Tracheophyta</taxon>
        <taxon>Spermatophyta</taxon>
        <taxon>Magnoliopsida</taxon>
        <taxon>Proteales</taxon>
        <taxon>Nelumbonaceae</taxon>
        <taxon>Nelumbo</taxon>
    </lineage>
</organism>
<evidence type="ECO:0000313" key="3">
    <source>
        <dbReference type="RefSeq" id="XP_010278100.1"/>
    </source>
</evidence>
<feature type="compositionally biased region" description="Basic and acidic residues" evidence="1">
    <location>
        <begin position="339"/>
        <end position="369"/>
    </location>
</feature>
<proteinExistence type="predicted"/>
<dbReference type="KEGG" id="nnu:104612402"/>